<dbReference type="OrthoDB" id="408631at2759"/>
<comment type="caution">
    <text evidence="3">The sequence shown here is derived from an EMBL/GenBank/DDBJ whole genome shotgun (WGS) entry which is preliminary data.</text>
</comment>
<dbReference type="PANTHER" id="PTHR48081">
    <property type="entry name" value="AB HYDROLASE SUPERFAMILY PROTEIN C4A8.06C"/>
    <property type="match status" value="1"/>
</dbReference>
<evidence type="ECO:0000259" key="2">
    <source>
        <dbReference type="Pfam" id="PF07859"/>
    </source>
</evidence>
<dbReference type="Gene3D" id="3.40.50.1820">
    <property type="entry name" value="alpha/beta hydrolase"/>
    <property type="match status" value="1"/>
</dbReference>
<evidence type="ECO:0000313" key="3">
    <source>
        <dbReference type="EMBL" id="KAF7376279.1"/>
    </source>
</evidence>
<dbReference type="InterPro" id="IPR029058">
    <property type="entry name" value="AB_hydrolase_fold"/>
</dbReference>
<keyword evidence="1 3" id="KW-0378">Hydrolase</keyword>
<dbReference type="InterPro" id="IPR050300">
    <property type="entry name" value="GDXG_lipolytic_enzyme"/>
</dbReference>
<reference evidence="3" key="1">
    <citation type="submission" date="2020-05" db="EMBL/GenBank/DDBJ databases">
        <title>Mycena genomes resolve the evolution of fungal bioluminescence.</title>
        <authorList>
            <person name="Tsai I.J."/>
        </authorList>
    </citation>
    <scope>NUCLEOTIDE SEQUENCE</scope>
    <source>
        <strain evidence="3">160909Yilan</strain>
    </source>
</reference>
<name>A0A8H6ZF94_9AGAR</name>
<keyword evidence="4" id="KW-1185">Reference proteome</keyword>
<evidence type="ECO:0000256" key="1">
    <source>
        <dbReference type="ARBA" id="ARBA00022801"/>
    </source>
</evidence>
<dbReference type="PANTHER" id="PTHR48081:SF8">
    <property type="entry name" value="ALPHA_BETA HYDROLASE FOLD-3 DOMAIN-CONTAINING PROTEIN-RELATED"/>
    <property type="match status" value="1"/>
</dbReference>
<gene>
    <name evidence="3" type="ORF">MSAN_00043300</name>
</gene>
<dbReference type="SUPFAM" id="SSF53474">
    <property type="entry name" value="alpha/beta-Hydrolases"/>
    <property type="match status" value="1"/>
</dbReference>
<dbReference type="GO" id="GO:0016787">
    <property type="term" value="F:hydrolase activity"/>
    <property type="evidence" value="ECO:0007669"/>
    <property type="project" value="UniProtKB-KW"/>
</dbReference>
<evidence type="ECO:0000313" key="4">
    <source>
        <dbReference type="Proteomes" id="UP000623467"/>
    </source>
</evidence>
<dbReference type="InterPro" id="IPR013094">
    <property type="entry name" value="AB_hydrolase_3"/>
</dbReference>
<dbReference type="Proteomes" id="UP000623467">
    <property type="component" value="Unassembled WGS sequence"/>
</dbReference>
<protein>
    <submittedName>
        <fullName evidence="3">Abhydrolase-3 domain-containing protein</fullName>
    </submittedName>
</protein>
<dbReference type="EMBL" id="JACAZH010000001">
    <property type="protein sequence ID" value="KAF7376279.1"/>
    <property type="molecule type" value="Genomic_DNA"/>
</dbReference>
<accession>A0A8H6ZF94</accession>
<dbReference type="AlphaFoldDB" id="A0A8H6ZF94"/>
<sequence length="337" mass="37460">MAQYSHLSDPDPEFAPHMARMTATPLDNDFAAARARFNTVFVEAARKTYAPGLPKDTEYRVEDHHVDVENGRISVRSLIPTSKGGSTNTYPLMVWLHGGGWMSGDVELDDYQLRAICVELQISIVNVDYRLTPEHRHPTCLNDSYAAVKWAADNAELLCVDLKKGFLIAGLSAGGHLAAVLAHRARDDPFFEEKKLTGSLLQIPGVLNHAATPEKYKPLLLSLEQNKDAPVLSKEKAFWYLSHLGGDPEDPEVSPLLYPSHKGLPPTVLQVCGLDLLRDEALLYDSLLRGEGVKTKTTVYPGVPHGFQYMFPSFKLAVQWEQDYRAGIRWLLDGAPQ</sequence>
<proteinExistence type="predicted"/>
<dbReference type="Pfam" id="PF07859">
    <property type="entry name" value="Abhydrolase_3"/>
    <property type="match status" value="1"/>
</dbReference>
<feature type="domain" description="Alpha/beta hydrolase fold-3" evidence="2">
    <location>
        <begin position="93"/>
        <end position="308"/>
    </location>
</feature>
<organism evidence="3 4">
    <name type="scientific">Mycena sanguinolenta</name>
    <dbReference type="NCBI Taxonomy" id="230812"/>
    <lineage>
        <taxon>Eukaryota</taxon>
        <taxon>Fungi</taxon>
        <taxon>Dikarya</taxon>
        <taxon>Basidiomycota</taxon>
        <taxon>Agaricomycotina</taxon>
        <taxon>Agaricomycetes</taxon>
        <taxon>Agaricomycetidae</taxon>
        <taxon>Agaricales</taxon>
        <taxon>Marasmiineae</taxon>
        <taxon>Mycenaceae</taxon>
        <taxon>Mycena</taxon>
    </lineage>
</organism>